<keyword evidence="5" id="KW-0699">rRNA-binding</keyword>
<keyword evidence="3 5" id="KW-0687">Ribonucleoprotein</keyword>
<dbReference type="GO" id="GO:0003735">
    <property type="term" value="F:structural constituent of ribosome"/>
    <property type="evidence" value="ECO:0007669"/>
    <property type="project" value="InterPro"/>
</dbReference>
<evidence type="ECO:0000256" key="5">
    <source>
        <dbReference type="HAMAP-Rule" id="MF_01302"/>
    </source>
</evidence>
<dbReference type="Pfam" id="PF00410">
    <property type="entry name" value="Ribosomal_S8"/>
    <property type="match status" value="1"/>
</dbReference>
<dbReference type="Proteomes" id="UP000756703">
    <property type="component" value="Unassembled WGS sequence"/>
</dbReference>
<keyword evidence="2 5" id="KW-0689">Ribosomal protein</keyword>
<evidence type="ECO:0000313" key="8">
    <source>
        <dbReference type="Proteomes" id="UP000756703"/>
    </source>
</evidence>
<sequence>MDPISDFFVRIQNAYRAKKGTVVVPYSGLKAEIARLLEARGYIMSFEKKGRKVRKFLEIKLRYDGGRPALTAFKRVSKPSRRLYVRRRELRPVRQGFGTAIISTSKGLMSGEDARKAGLGGEVIAEVW</sequence>
<dbReference type="GO" id="GO:0005840">
    <property type="term" value="C:ribosome"/>
    <property type="evidence" value="ECO:0007669"/>
    <property type="project" value="UniProtKB-KW"/>
</dbReference>
<dbReference type="NCBIfam" id="NF001109">
    <property type="entry name" value="PRK00136.1"/>
    <property type="match status" value="1"/>
</dbReference>
<evidence type="ECO:0000256" key="2">
    <source>
        <dbReference type="ARBA" id="ARBA00022980"/>
    </source>
</evidence>
<dbReference type="GO" id="GO:0019843">
    <property type="term" value="F:rRNA binding"/>
    <property type="evidence" value="ECO:0007669"/>
    <property type="project" value="UniProtKB-UniRule"/>
</dbReference>
<evidence type="ECO:0000256" key="4">
    <source>
        <dbReference type="ARBA" id="ARBA00035258"/>
    </source>
</evidence>
<dbReference type="Gene3D" id="3.30.1370.30">
    <property type="match status" value="1"/>
</dbReference>
<evidence type="ECO:0000256" key="3">
    <source>
        <dbReference type="ARBA" id="ARBA00023274"/>
    </source>
</evidence>
<evidence type="ECO:0000313" key="7">
    <source>
        <dbReference type="EMBL" id="MBI4132549.1"/>
    </source>
</evidence>
<evidence type="ECO:0000256" key="6">
    <source>
        <dbReference type="RuleBase" id="RU003660"/>
    </source>
</evidence>
<dbReference type="InterPro" id="IPR035987">
    <property type="entry name" value="Ribosomal_uS8_sf"/>
</dbReference>
<comment type="similarity">
    <text evidence="1 5 6">Belongs to the universal ribosomal protein uS8 family.</text>
</comment>
<reference evidence="7" key="1">
    <citation type="submission" date="2020-07" db="EMBL/GenBank/DDBJ databases">
        <title>Huge and variable diversity of episymbiotic CPR bacteria and DPANN archaea in groundwater ecosystems.</title>
        <authorList>
            <person name="He C.Y."/>
            <person name="Keren R."/>
            <person name="Whittaker M."/>
            <person name="Farag I.F."/>
            <person name="Doudna J."/>
            <person name="Cate J.H.D."/>
            <person name="Banfield J.F."/>
        </authorList>
    </citation>
    <scope>NUCLEOTIDE SEQUENCE</scope>
    <source>
        <strain evidence="7">NC_groundwater_1225_Ag_S-0.1um_56_177</strain>
    </source>
</reference>
<protein>
    <recommendedName>
        <fullName evidence="4 5">Small ribosomal subunit protein uS8</fullName>
    </recommendedName>
</protein>
<evidence type="ECO:0000256" key="1">
    <source>
        <dbReference type="ARBA" id="ARBA00006471"/>
    </source>
</evidence>
<dbReference type="GO" id="GO:0005737">
    <property type="term" value="C:cytoplasm"/>
    <property type="evidence" value="ECO:0007669"/>
    <property type="project" value="UniProtKB-ARBA"/>
</dbReference>
<dbReference type="SUPFAM" id="SSF56047">
    <property type="entry name" value="Ribosomal protein S8"/>
    <property type="match status" value="1"/>
</dbReference>
<comment type="caution">
    <text evidence="7">The sequence shown here is derived from an EMBL/GenBank/DDBJ whole genome shotgun (WGS) entry which is preliminary data.</text>
</comment>
<proteinExistence type="inferred from homology"/>
<dbReference type="AlphaFoldDB" id="A0A932YYJ0"/>
<dbReference type="Gene3D" id="3.30.1490.10">
    <property type="match status" value="1"/>
</dbReference>
<accession>A0A932YYJ0</accession>
<dbReference type="EMBL" id="JACQMI010000003">
    <property type="protein sequence ID" value="MBI4132549.1"/>
    <property type="molecule type" value="Genomic_DNA"/>
</dbReference>
<dbReference type="FunFam" id="3.30.1490.10:FF:000001">
    <property type="entry name" value="30S ribosomal protein S8"/>
    <property type="match status" value="1"/>
</dbReference>
<dbReference type="PANTHER" id="PTHR11758">
    <property type="entry name" value="40S RIBOSOMAL PROTEIN S15A"/>
    <property type="match status" value="1"/>
</dbReference>
<keyword evidence="5" id="KW-0694">RNA-binding</keyword>
<comment type="subunit">
    <text evidence="5">Part of the 30S ribosomal subunit. Contacts proteins S5 and S12.</text>
</comment>
<dbReference type="HAMAP" id="MF_01302_B">
    <property type="entry name" value="Ribosomal_uS8_B"/>
    <property type="match status" value="1"/>
</dbReference>
<dbReference type="PROSITE" id="PS00053">
    <property type="entry name" value="RIBOSOMAL_S8"/>
    <property type="match status" value="1"/>
</dbReference>
<dbReference type="InterPro" id="IPR000630">
    <property type="entry name" value="Ribosomal_uS8"/>
</dbReference>
<dbReference type="GO" id="GO:0006412">
    <property type="term" value="P:translation"/>
    <property type="evidence" value="ECO:0007669"/>
    <property type="project" value="UniProtKB-UniRule"/>
</dbReference>
<comment type="function">
    <text evidence="5">One of the primary rRNA binding proteins, it binds directly to 16S rRNA central domain where it helps coordinate assembly of the platform of the 30S subunit.</text>
</comment>
<organism evidence="7 8">
    <name type="scientific">Candidatus Sungiibacteriota bacterium</name>
    <dbReference type="NCBI Taxonomy" id="2750080"/>
    <lineage>
        <taxon>Bacteria</taxon>
        <taxon>Candidatus Sungiibacteriota</taxon>
    </lineage>
</organism>
<dbReference type="InterPro" id="IPR047863">
    <property type="entry name" value="Ribosomal_uS8_CS"/>
</dbReference>
<gene>
    <name evidence="5 7" type="primary">rpsH</name>
    <name evidence="7" type="ORF">HY473_00410</name>
</gene>
<dbReference type="GO" id="GO:1990904">
    <property type="term" value="C:ribonucleoprotein complex"/>
    <property type="evidence" value="ECO:0007669"/>
    <property type="project" value="UniProtKB-KW"/>
</dbReference>
<name>A0A932YYJ0_9BACT</name>